<name>A0A9N8E7F9_9STRA</name>
<dbReference type="InterPro" id="IPR002372">
    <property type="entry name" value="PQQ_rpt_dom"/>
</dbReference>
<evidence type="ECO:0000256" key="2">
    <source>
        <dbReference type="SAM" id="Phobius"/>
    </source>
</evidence>
<evidence type="ECO:0000259" key="4">
    <source>
        <dbReference type="Pfam" id="PF13360"/>
    </source>
</evidence>
<feature type="region of interest" description="Disordered" evidence="1">
    <location>
        <begin position="1040"/>
        <end position="1086"/>
    </location>
</feature>
<accession>A0A9N8E7F9</accession>
<feature type="region of interest" description="Disordered" evidence="1">
    <location>
        <begin position="483"/>
        <end position="612"/>
    </location>
</feature>
<feature type="compositionally biased region" description="Low complexity" evidence="1">
    <location>
        <begin position="483"/>
        <end position="498"/>
    </location>
</feature>
<feature type="region of interest" description="Disordered" evidence="1">
    <location>
        <begin position="819"/>
        <end position="840"/>
    </location>
</feature>
<evidence type="ECO:0000256" key="1">
    <source>
        <dbReference type="SAM" id="MobiDB-lite"/>
    </source>
</evidence>
<organism evidence="5 6">
    <name type="scientific">Seminavis robusta</name>
    <dbReference type="NCBI Taxonomy" id="568900"/>
    <lineage>
        <taxon>Eukaryota</taxon>
        <taxon>Sar</taxon>
        <taxon>Stramenopiles</taxon>
        <taxon>Ochrophyta</taxon>
        <taxon>Bacillariophyta</taxon>
        <taxon>Bacillariophyceae</taxon>
        <taxon>Bacillariophycidae</taxon>
        <taxon>Naviculales</taxon>
        <taxon>Naviculaceae</taxon>
        <taxon>Seminavis</taxon>
    </lineage>
</organism>
<proteinExistence type="predicted"/>
<reference evidence="5" key="1">
    <citation type="submission" date="2020-06" db="EMBL/GenBank/DDBJ databases">
        <authorList>
            <consortium name="Plant Systems Biology data submission"/>
        </authorList>
    </citation>
    <scope>NUCLEOTIDE SEQUENCE</scope>
    <source>
        <strain evidence="5">D6</strain>
    </source>
</reference>
<dbReference type="EMBL" id="CAICTM010000763">
    <property type="protein sequence ID" value="CAB9516156.1"/>
    <property type="molecule type" value="Genomic_DNA"/>
</dbReference>
<feature type="compositionally biased region" description="Basic and acidic residues" evidence="1">
    <location>
        <begin position="683"/>
        <end position="697"/>
    </location>
</feature>
<dbReference type="Pfam" id="PF13360">
    <property type="entry name" value="PQQ_2"/>
    <property type="match status" value="1"/>
</dbReference>
<dbReference type="AlphaFoldDB" id="A0A9N8E7F9"/>
<keyword evidence="2" id="KW-1133">Transmembrane helix</keyword>
<dbReference type="OrthoDB" id="56347at2759"/>
<sequence>MIRWLLHVLALLPLTCQGRFLEQPTVRWTFRVPGSGSLSGRGFRSGNQVVASPDGKTLFATADDGTLHLIDTEDLRNSQVFDPETIAGTFTECRSGVTLKYDANNKELAYVVYSVIDVPVQVGVLYDGLSSDSSRSSTLSRLLAVNLDGTLRWSVPLNGAVVGNAVVGGTQNDKLFVAHNVPNFIGASPTRGKVSVVLLKGSRPTVTASVSPLNRHGPFGPPSAATVTTTTGTTMEVVVVAEAWEKGYSSDTGSVFLLKPSALYREFDGQGNDAYQLDLISDWAVGSVTKPVVKSFDDNSALEVFAGAAGARLSGWTGANTLAGVIDGSQEDVKSSWDVTLQTNKGNASQPLLVAPVLSKDQTVLYQSGASTELYCIGTENGEILWTSSGNNRGSIRAEPRLVDNPQDDPKVFVIEGSKGKVRQHDASSGVIDWTFDCHDVSGIPCHDAVEADFSIDPSGNTLFYGDVFGKIVALQIATFTSQAPQAAPTDPPVTAVPINPEEPDPEEVTPGPTTPLATPAPTPDPTQSPVATPTNTPNPTQSPVVAPTTPPVEKTPTPTWTPVTSPVDVYIPYEIPGSDAPDDVGFEDTSQSASQAQDTSSNSEFSSSAAINGEDEPDSFFSNDIMIILVAVCGGLALAIIVLLIAQKVRSSKRTKALPSHDLISEEQDGKDWSNAQDEYEEHCRRNEEETLREIESTAPSTPSQGSKRPSKKPKKSPVTPTTLASIEESPAENDTSFVSDATPKNLVKSFDASMMEETSIRGRGLEVSLADAPLPNKTADDAIAQQKSTTSVASTDNSKTAGISSVEVVANLGNKPPKVMSRVRSPAVVPSSPDHGGNDLMSVDGSLYLDDDSYLQGSKVEVASLSQFSAASTQEGGSDIGTHYTTDENGLRFEAAYEKPRVASPIMSRTLSPQVEDYLRRNTSFGSSSNPPVTPGAYLQAKPTGTMSPSPVTPPSEANSPEPDGGIDKDVARAGHSVRPGSGQGRGRQEEPSDEESSGIRSRSPSIPRPPVEAEANDEPEDAWNSFLFELAKAEREFFNPSFGKKKKEAKRSESPPPPPPPPHSPPESPARGQLDPPTRRQLL</sequence>
<dbReference type="SUPFAM" id="SSF50998">
    <property type="entry name" value="Quinoprotein alcohol dehydrogenase-like"/>
    <property type="match status" value="1"/>
</dbReference>
<dbReference type="PRINTS" id="PR01217">
    <property type="entry name" value="PRICHEXTENSN"/>
</dbReference>
<evidence type="ECO:0000256" key="3">
    <source>
        <dbReference type="SAM" id="SignalP"/>
    </source>
</evidence>
<feature type="compositionally biased region" description="Low complexity" evidence="1">
    <location>
        <begin position="533"/>
        <end position="570"/>
    </location>
</feature>
<feature type="signal peptide" evidence="3">
    <location>
        <begin position="1"/>
        <end position="18"/>
    </location>
</feature>
<comment type="caution">
    <text evidence="5">The sequence shown here is derived from an EMBL/GenBank/DDBJ whole genome shotgun (WGS) entry which is preliminary data.</text>
</comment>
<dbReference type="Gene3D" id="2.130.10.10">
    <property type="entry name" value="YVTN repeat-like/Quinoprotein amine dehydrogenase"/>
    <property type="match status" value="1"/>
</dbReference>
<feature type="compositionally biased region" description="Pro residues" evidence="1">
    <location>
        <begin position="1057"/>
        <end position="1071"/>
    </location>
</feature>
<dbReference type="InterPro" id="IPR011047">
    <property type="entry name" value="Quinoprotein_ADH-like_sf"/>
</dbReference>
<keyword evidence="2" id="KW-0812">Transmembrane</keyword>
<gene>
    <name evidence="5" type="ORF">SEMRO_764_G199010.1</name>
</gene>
<feature type="compositionally biased region" description="Low complexity" evidence="1">
    <location>
        <begin position="821"/>
        <end position="835"/>
    </location>
</feature>
<dbReference type="Proteomes" id="UP001153069">
    <property type="component" value="Unassembled WGS sequence"/>
</dbReference>
<keyword evidence="2" id="KW-0472">Membrane</keyword>
<protein>
    <recommendedName>
        <fullName evidence="4">Pyrrolo-quinoline quinone repeat domain-containing protein</fullName>
    </recommendedName>
</protein>
<feature type="chain" id="PRO_5040506009" description="Pyrrolo-quinoline quinone repeat domain-containing protein" evidence="3">
    <location>
        <begin position="19"/>
        <end position="1086"/>
    </location>
</feature>
<evidence type="ECO:0000313" key="5">
    <source>
        <dbReference type="EMBL" id="CAB9516156.1"/>
    </source>
</evidence>
<feature type="region of interest" description="Disordered" evidence="1">
    <location>
        <begin position="923"/>
        <end position="1025"/>
    </location>
</feature>
<evidence type="ECO:0000313" key="6">
    <source>
        <dbReference type="Proteomes" id="UP001153069"/>
    </source>
</evidence>
<feature type="compositionally biased region" description="Polar residues" evidence="1">
    <location>
        <begin position="923"/>
        <end position="933"/>
    </location>
</feature>
<feature type="transmembrane region" description="Helical" evidence="2">
    <location>
        <begin position="626"/>
        <end position="647"/>
    </location>
</feature>
<feature type="region of interest" description="Disordered" evidence="1">
    <location>
        <begin position="656"/>
        <end position="742"/>
    </location>
</feature>
<feature type="compositionally biased region" description="Low complexity" evidence="1">
    <location>
        <begin position="589"/>
        <end position="609"/>
    </location>
</feature>
<keyword evidence="3" id="KW-0732">Signal</keyword>
<keyword evidence="6" id="KW-1185">Reference proteome</keyword>
<feature type="domain" description="Pyrrolo-quinoline quinone repeat" evidence="4">
    <location>
        <begin position="337"/>
        <end position="479"/>
    </location>
</feature>
<dbReference type="InterPro" id="IPR015943">
    <property type="entry name" value="WD40/YVTN_repeat-like_dom_sf"/>
</dbReference>